<keyword evidence="1" id="KW-0472">Membrane</keyword>
<dbReference type="Proteomes" id="UP000887575">
    <property type="component" value="Unassembled WGS sequence"/>
</dbReference>
<protein>
    <submittedName>
        <fullName evidence="3">Uncharacterized protein</fullName>
    </submittedName>
</protein>
<keyword evidence="2" id="KW-1185">Reference proteome</keyword>
<accession>A0AAF3EZA8</accession>
<name>A0AAF3EZA8_9BILA</name>
<dbReference type="WBParaSite" id="MBELARI_LOCUS19488">
    <property type="protein sequence ID" value="MBELARI_LOCUS19488"/>
    <property type="gene ID" value="MBELARI_LOCUS19488"/>
</dbReference>
<evidence type="ECO:0000313" key="2">
    <source>
        <dbReference type="Proteomes" id="UP000887575"/>
    </source>
</evidence>
<dbReference type="AlphaFoldDB" id="A0AAF3EZA8"/>
<sequence>MGGTDFLEYSVYLFLIPILIYTSFRLAMKTKLHGNMRFNVTLMTLSVLWMLLIRIITLITLNWEDKALLAQMTGYVLHRTKQDWSTRHQGASLSQRYQIAESIASAKLFLPLTASNFLSVLFLLGNLAAIAFGELPPDTQGLCWTMLDWTLKDLKIHRESAYNVHRLLQFLSNFAKRRKGERRNTISVTPIRPKTETDEYFKNYKTMWA</sequence>
<feature type="transmembrane region" description="Helical" evidence="1">
    <location>
        <begin position="40"/>
        <end position="63"/>
    </location>
</feature>
<feature type="transmembrane region" description="Helical" evidence="1">
    <location>
        <begin position="6"/>
        <end position="28"/>
    </location>
</feature>
<keyword evidence="1" id="KW-1133">Transmembrane helix</keyword>
<feature type="transmembrane region" description="Helical" evidence="1">
    <location>
        <begin position="108"/>
        <end position="132"/>
    </location>
</feature>
<keyword evidence="1" id="KW-0812">Transmembrane</keyword>
<proteinExistence type="predicted"/>
<evidence type="ECO:0000256" key="1">
    <source>
        <dbReference type="SAM" id="Phobius"/>
    </source>
</evidence>
<reference evidence="3" key="1">
    <citation type="submission" date="2024-02" db="UniProtKB">
        <authorList>
            <consortium name="WormBaseParasite"/>
        </authorList>
    </citation>
    <scope>IDENTIFICATION</scope>
</reference>
<evidence type="ECO:0000313" key="3">
    <source>
        <dbReference type="WBParaSite" id="MBELARI_LOCUS19488"/>
    </source>
</evidence>
<organism evidence="2 3">
    <name type="scientific">Mesorhabditis belari</name>
    <dbReference type="NCBI Taxonomy" id="2138241"/>
    <lineage>
        <taxon>Eukaryota</taxon>
        <taxon>Metazoa</taxon>
        <taxon>Ecdysozoa</taxon>
        <taxon>Nematoda</taxon>
        <taxon>Chromadorea</taxon>
        <taxon>Rhabditida</taxon>
        <taxon>Rhabditina</taxon>
        <taxon>Rhabditomorpha</taxon>
        <taxon>Rhabditoidea</taxon>
        <taxon>Rhabditidae</taxon>
        <taxon>Mesorhabditinae</taxon>
        <taxon>Mesorhabditis</taxon>
    </lineage>
</organism>